<keyword evidence="8 18" id="KW-0812">Transmembrane</keyword>
<dbReference type="EC" id="2.4.1.142" evidence="4"/>
<evidence type="ECO:0000256" key="15">
    <source>
        <dbReference type="ARBA" id="ARBA00031566"/>
    </source>
</evidence>
<gene>
    <name evidence="20" type="ORF">DAPK24_001880</name>
</gene>
<dbReference type="PANTHER" id="PTHR13036">
    <property type="entry name" value="BETA1,4 MANNOSYLTRANSFERASE"/>
    <property type="match status" value="1"/>
</dbReference>
<proteinExistence type="inferred from homology"/>
<keyword evidence="21" id="KW-1185">Reference proteome</keyword>
<dbReference type="Gene3D" id="3.40.50.2000">
    <property type="entry name" value="Glycogen Phosphorylase B"/>
    <property type="match status" value="2"/>
</dbReference>
<dbReference type="EMBL" id="BTGB01000001">
    <property type="protein sequence ID" value="GMM43613.1"/>
    <property type="molecule type" value="Genomic_DNA"/>
</dbReference>
<evidence type="ECO:0000259" key="19">
    <source>
        <dbReference type="Pfam" id="PF00534"/>
    </source>
</evidence>
<dbReference type="PANTHER" id="PTHR13036:SF0">
    <property type="entry name" value="CHITOBIOSYLDIPHOSPHODOLICHOL BETA-MANNOSYLTRANSFERASE"/>
    <property type="match status" value="1"/>
</dbReference>
<comment type="subcellular location">
    <subcellularLocation>
        <location evidence="1">Endoplasmic reticulum membrane</location>
        <topology evidence="1">Single-pass membrane protein</topology>
    </subcellularLocation>
</comment>
<evidence type="ECO:0000256" key="8">
    <source>
        <dbReference type="ARBA" id="ARBA00022692"/>
    </source>
</evidence>
<comment type="pathway">
    <text evidence="2">Protein modification; protein glycosylation.</text>
</comment>
<dbReference type="InterPro" id="IPR026051">
    <property type="entry name" value="ALG1-like"/>
</dbReference>
<evidence type="ECO:0000256" key="5">
    <source>
        <dbReference type="ARBA" id="ARBA00015841"/>
    </source>
</evidence>
<comment type="caution">
    <text evidence="20">The sequence shown here is derived from an EMBL/GenBank/DDBJ whole genome shotgun (WGS) entry which is preliminary data.</text>
</comment>
<evidence type="ECO:0000256" key="16">
    <source>
        <dbReference type="ARBA" id="ARBA00033088"/>
    </source>
</evidence>
<dbReference type="Proteomes" id="UP001378960">
    <property type="component" value="Unassembled WGS sequence"/>
</dbReference>
<evidence type="ECO:0000256" key="11">
    <source>
        <dbReference type="ARBA" id="ARBA00023136"/>
    </source>
</evidence>
<dbReference type="SUPFAM" id="SSF53756">
    <property type="entry name" value="UDP-Glycosyltransferase/glycogen phosphorylase"/>
    <property type="match status" value="1"/>
</dbReference>
<keyword evidence="6 20" id="KW-0328">Glycosyltransferase</keyword>
<dbReference type="GO" id="GO:0005789">
    <property type="term" value="C:endoplasmic reticulum membrane"/>
    <property type="evidence" value="ECO:0007669"/>
    <property type="project" value="UniProtKB-SubCell"/>
</dbReference>
<keyword evidence="11 18" id="KW-0472">Membrane</keyword>
<feature type="domain" description="Glycosyl transferase family 1" evidence="19">
    <location>
        <begin position="283"/>
        <end position="448"/>
    </location>
</feature>
<evidence type="ECO:0000256" key="4">
    <source>
        <dbReference type="ARBA" id="ARBA00012611"/>
    </source>
</evidence>
<feature type="transmembrane region" description="Helical" evidence="18">
    <location>
        <begin position="124"/>
        <end position="143"/>
    </location>
</feature>
<evidence type="ECO:0000256" key="6">
    <source>
        <dbReference type="ARBA" id="ARBA00022676"/>
    </source>
</evidence>
<accession>A0AAV5QXE7</accession>
<comment type="similarity">
    <text evidence="3">Belongs to the glycosyltransferase group 1 family.</text>
</comment>
<evidence type="ECO:0000313" key="21">
    <source>
        <dbReference type="Proteomes" id="UP001378960"/>
    </source>
</evidence>
<evidence type="ECO:0000256" key="12">
    <source>
        <dbReference type="ARBA" id="ARBA00024899"/>
    </source>
</evidence>
<dbReference type="Pfam" id="PF00534">
    <property type="entry name" value="Glycos_transf_1"/>
    <property type="match status" value="1"/>
</dbReference>
<comment type="catalytic activity">
    <reaction evidence="17">
        <text>an N,N'-diacetylchitobiosyl-diphospho-di-trans,poly-cis-dolichol + GDP-alpha-D-mannose = a beta-D-Man-(1-&gt;4)-beta-D-GlcNAc-(1-&gt;4)-alpha-D-GlcNAc-diphospho-di-trans,poly-cis-dolichol + GDP + H(+)</text>
        <dbReference type="Rhea" id="RHEA:13865"/>
        <dbReference type="Rhea" id="RHEA-COMP:19510"/>
        <dbReference type="Rhea" id="RHEA-COMP:19511"/>
        <dbReference type="ChEBI" id="CHEBI:15378"/>
        <dbReference type="ChEBI" id="CHEBI:57269"/>
        <dbReference type="ChEBI" id="CHEBI:57527"/>
        <dbReference type="ChEBI" id="CHEBI:58189"/>
        <dbReference type="ChEBI" id="CHEBI:58472"/>
        <dbReference type="EC" id="2.4.1.142"/>
    </reaction>
    <physiologicalReaction direction="left-to-right" evidence="17">
        <dbReference type="Rhea" id="RHEA:13866"/>
    </physiologicalReaction>
</comment>
<dbReference type="AlphaFoldDB" id="A0AAV5QXE7"/>
<name>A0AAV5QXE7_PICKL</name>
<evidence type="ECO:0000256" key="17">
    <source>
        <dbReference type="ARBA" id="ARBA00045071"/>
    </source>
</evidence>
<keyword evidence="10 18" id="KW-1133">Transmembrane helix</keyword>
<organism evidence="20 21">
    <name type="scientific">Pichia kluyveri</name>
    <name type="common">Yeast</name>
    <dbReference type="NCBI Taxonomy" id="36015"/>
    <lineage>
        <taxon>Eukaryota</taxon>
        <taxon>Fungi</taxon>
        <taxon>Dikarya</taxon>
        <taxon>Ascomycota</taxon>
        <taxon>Saccharomycotina</taxon>
        <taxon>Pichiomycetes</taxon>
        <taxon>Pichiales</taxon>
        <taxon>Pichiaceae</taxon>
        <taxon>Pichia</taxon>
    </lineage>
</organism>
<protein>
    <recommendedName>
        <fullName evidence="5">Chitobiosyldiphosphodolichol beta-mannosyltransferase</fullName>
        <ecNumber evidence="4">2.4.1.142</ecNumber>
    </recommendedName>
    <alternativeName>
        <fullName evidence="13">Asparagine-linked glycosylation protein 1</fullName>
    </alternativeName>
    <alternativeName>
        <fullName evidence="15">Beta-1,4-mannosyltransferase</fullName>
    </alternativeName>
    <alternativeName>
        <fullName evidence="16">GDP-Man:GlcNAc2-PP-dolichol mannosyltransferase</fullName>
    </alternativeName>
    <alternativeName>
        <fullName evidence="14">GDP-mannose-dolichol diphosphochitobiose mannosyltransferase</fullName>
    </alternativeName>
</protein>
<dbReference type="InterPro" id="IPR001296">
    <property type="entry name" value="Glyco_trans_1"/>
</dbReference>
<evidence type="ECO:0000256" key="14">
    <source>
        <dbReference type="ARBA" id="ARBA00031434"/>
    </source>
</evidence>
<dbReference type="GO" id="GO:0004578">
    <property type="term" value="F:chitobiosyldiphosphodolichol beta-mannosyltransferase activity"/>
    <property type="evidence" value="ECO:0007669"/>
    <property type="project" value="UniProtKB-EC"/>
</dbReference>
<evidence type="ECO:0000256" key="7">
    <source>
        <dbReference type="ARBA" id="ARBA00022679"/>
    </source>
</evidence>
<evidence type="ECO:0000256" key="3">
    <source>
        <dbReference type="ARBA" id="ARBA00006122"/>
    </source>
</evidence>
<keyword evidence="9" id="KW-0256">Endoplasmic reticulum</keyword>
<evidence type="ECO:0000256" key="9">
    <source>
        <dbReference type="ARBA" id="ARBA00022824"/>
    </source>
</evidence>
<evidence type="ECO:0000256" key="1">
    <source>
        <dbReference type="ARBA" id="ARBA00004389"/>
    </source>
</evidence>
<comment type="function">
    <text evidence="12">Participates in the formation of the lipid-linked precursor oligosaccharide for N-glycosylation. Involved in assembling the dolichol-pyrophosphate-GlcNAc(2)-Man(5) intermediate on the cytoplasmic surface of the ER.</text>
</comment>
<evidence type="ECO:0000256" key="13">
    <source>
        <dbReference type="ARBA" id="ARBA00030745"/>
    </source>
</evidence>
<evidence type="ECO:0000256" key="18">
    <source>
        <dbReference type="SAM" id="Phobius"/>
    </source>
</evidence>
<sequence length="482" mass="55975">MVEIIKYVGFPDGHFKFSIQTWLLILFWLSLPLTAKIYSYYSYIQRVYKKRKRIELSYDINEVVIVVLGDLGHSPRMSYHAKSFKDLGYHVNLCGYLESSLPQFLYDPDNIEIYDIPVIKRKRYLPYLIFALLKVINQIFYLTNLLKNIIGDNTRFVLIQNPPSLPILLIIGLIKKIWAPNVQIIIDWHNLNWSILNLKYQNENHPIIKLMKFYEKYCSLKFADFNITVTKALKNYLIEEFGLNSDKIMTVYDRPSHIFQPLSSQNELKKILTNNESLFNKDVNHNQLNDRILITSTSFTPDEDFIILVKCLKLMNEQLTGTNNRIIMIVTGKGPLQETFLKSINSYKWTNIVIKNVWLPISEYPNILKIADLGISLHVSSSGLDLPMKIVDLFGSGIPVVSMDYPVIKELVKDDENGVILKDNKDEISMSDDILGLLFNKEEKDKYVKIKNGALLESQIRWDDEWNTKLSSMLSLNNSNKI</sequence>
<evidence type="ECO:0000256" key="2">
    <source>
        <dbReference type="ARBA" id="ARBA00004922"/>
    </source>
</evidence>
<evidence type="ECO:0000256" key="10">
    <source>
        <dbReference type="ARBA" id="ARBA00022989"/>
    </source>
</evidence>
<keyword evidence="7" id="KW-0808">Transferase</keyword>
<reference evidence="20 21" key="1">
    <citation type="journal article" date="2023" name="Elife">
        <title>Identification of key yeast species and microbe-microbe interactions impacting larval growth of Drosophila in the wild.</title>
        <authorList>
            <person name="Mure A."/>
            <person name="Sugiura Y."/>
            <person name="Maeda R."/>
            <person name="Honda K."/>
            <person name="Sakurai N."/>
            <person name="Takahashi Y."/>
            <person name="Watada M."/>
            <person name="Katoh T."/>
            <person name="Gotoh A."/>
            <person name="Gotoh Y."/>
            <person name="Taniguchi I."/>
            <person name="Nakamura K."/>
            <person name="Hayashi T."/>
            <person name="Katayama T."/>
            <person name="Uemura T."/>
            <person name="Hattori Y."/>
        </authorList>
    </citation>
    <scope>NUCLEOTIDE SEQUENCE [LARGE SCALE GENOMIC DNA]</scope>
    <source>
        <strain evidence="20 21">PK-24</strain>
    </source>
</reference>
<evidence type="ECO:0000313" key="20">
    <source>
        <dbReference type="EMBL" id="GMM43613.1"/>
    </source>
</evidence>
<feature type="transmembrane region" description="Helical" evidence="18">
    <location>
        <begin position="20"/>
        <end position="43"/>
    </location>
</feature>